<evidence type="ECO:0000256" key="1">
    <source>
        <dbReference type="ARBA" id="ARBA00006484"/>
    </source>
</evidence>
<dbReference type="FunFam" id="3.40.50.720:FF:000084">
    <property type="entry name" value="Short-chain dehydrogenase reductase"/>
    <property type="match status" value="1"/>
</dbReference>
<dbReference type="EMBL" id="CP039865">
    <property type="protein sequence ID" value="QCK86315.1"/>
    <property type="molecule type" value="Genomic_DNA"/>
</dbReference>
<dbReference type="PRINTS" id="PR00080">
    <property type="entry name" value="SDRFAMILY"/>
</dbReference>
<dbReference type="SMART" id="SM00822">
    <property type="entry name" value="PKS_KR"/>
    <property type="match status" value="1"/>
</dbReference>
<comment type="similarity">
    <text evidence="1">Belongs to the short-chain dehydrogenases/reductases (SDR) family.</text>
</comment>
<dbReference type="KEGG" id="paqt:E8L99_11405"/>
<dbReference type="InterPro" id="IPR036291">
    <property type="entry name" value="NAD(P)-bd_dom_sf"/>
</dbReference>
<dbReference type="PANTHER" id="PTHR42760:SF40">
    <property type="entry name" value="3-OXOACYL-[ACYL-CARRIER-PROTEIN] REDUCTASE, CHLOROPLASTIC"/>
    <property type="match status" value="1"/>
</dbReference>
<dbReference type="InterPro" id="IPR002347">
    <property type="entry name" value="SDR_fam"/>
</dbReference>
<dbReference type="PROSITE" id="PS00061">
    <property type="entry name" value="ADH_SHORT"/>
    <property type="match status" value="1"/>
</dbReference>
<evidence type="ECO:0000313" key="4">
    <source>
        <dbReference type="Proteomes" id="UP000298588"/>
    </source>
</evidence>
<reference evidence="3 4" key="1">
    <citation type="submission" date="2019-04" db="EMBL/GenBank/DDBJ databases">
        <title>Phreatobacter aquaticus sp. nov.</title>
        <authorList>
            <person name="Choi A."/>
            <person name="Baek K."/>
        </authorList>
    </citation>
    <scope>NUCLEOTIDE SEQUENCE [LARGE SCALE GENOMIC DNA]</scope>
    <source>
        <strain evidence="3 4">NMCR1094</strain>
    </source>
</reference>
<organism evidence="3 4">
    <name type="scientific">Phreatobacter aquaticus</name>
    <dbReference type="NCBI Taxonomy" id="2570229"/>
    <lineage>
        <taxon>Bacteria</taxon>
        <taxon>Pseudomonadati</taxon>
        <taxon>Pseudomonadota</taxon>
        <taxon>Alphaproteobacteria</taxon>
        <taxon>Hyphomicrobiales</taxon>
        <taxon>Phreatobacteraceae</taxon>
        <taxon>Phreatobacter</taxon>
    </lineage>
</organism>
<feature type="domain" description="Ketoreductase" evidence="2">
    <location>
        <begin position="16"/>
        <end position="195"/>
    </location>
</feature>
<sequence>MSTARTHADTFSLAGRVALVTGSARGIGWGIACGLAEAGAHVVLNDLDPAALEPKLAELKAAGLKGSACAFDVTDEQAVAAGINAIAADQGRLDILINNAGIQRRKRFVDFSYDEWRAVIDTHLHGAFLCTRAAIPHMEKGGYGRVIMLGSIAVQSPKAQISAYAAAKGGVTSMVRALAIELGPLGITCNAIAPGYTATEFTKVLHTDPVFTAKLMERVPNGRWGQPDDIAPAAVYLASPGAAFVNGTVLTVDGGYLAFG</sequence>
<name>A0A4D7QHE0_9HYPH</name>
<protein>
    <submittedName>
        <fullName evidence="3">SDR family oxidoreductase</fullName>
    </submittedName>
</protein>
<dbReference type="Pfam" id="PF13561">
    <property type="entry name" value="adh_short_C2"/>
    <property type="match status" value="1"/>
</dbReference>
<dbReference type="RefSeq" id="WP_137099646.1">
    <property type="nucleotide sequence ID" value="NZ_CP039865.1"/>
</dbReference>
<evidence type="ECO:0000313" key="3">
    <source>
        <dbReference type="EMBL" id="QCK86315.1"/>
    </source>
</evidence>
<dbReference type="InterPro" id="IPR057326">
    <property type="entry name" value="KR_dom"/>
</dbReference>
<dbReference type="AlphaFoldDB" id="A0A4D7QHE0"/>
<dbReference type="GO" id="GO:0016616">
    <property type="term" value="F:oxidoreductase activity, acting on the CH-OH group of donors, NAD or NADP as acceptor"/>
    <property type="evidence" value="ECO:0007669"/>
    <property type="project" value="TreeGrafter"/>
</dbReference>
<proteinExistence type="inferred from homology"/>
<dbReference type="SUPFAM" id="SSF51735">
    <property type="entry name" value="NAD(P)-binding Rossmann-fold domains"/>
    <property type="match status" value="1"/>
</dbReference>
<dbReference type="NCBIfam" id="NF005559">
    <property type="entry name" value="PRK07231.1"/>
    <property type="match status" value="1"/>
</dbReference>
<evidence type="ECO:0000259" key="2">
    <source>
        <dbReference type="SMART" id="SM00822"/>
    </source>
</evidence>
<dbReference type="PRINTS" id="PR00081">
    <property type="entry name" value="GDHRDH"/>
</dbReference>
<dbReference type="GO" id="GO:0030497">
    <property type="term" value="P:fatty acid elongation"/>
    <property type="evidence" value="ECO:0007669"/>
    <property type="project" value="TreeGrafter"/>
</dbReference>
<keyword evidence="4" id="KW-1185">Reference proteome</keyword>
<dbReference type="InterPro" id="IPR020904">
    <property type="entry name" value="Sc_DH/Rdtase_CS"/>
</dbReference>
<gene>
    <name evidence="3" type="ORF">E8L99_11405</name>
</gene>
<accession>A0A4D7QHE0</accession>
<dbReference type="OrthoDB" id="9796652at2"/>
<dbReference type="Proteomes" id="UP000298588">
    <property type="component" value="Chromosome"/>
</dbReference>
<dbReference type="Gene3D" id="3.40.50.720">
    <property type="entry name" value="NAD(P)-binding Rossmann-like Domain"/>
    <property type="match status" value="1"/>
</dbReference>
<dbReference type="NCBIfam" id="NF009466">
    <property type="entry name" value="PRK12826.1-2"/>
    <property type="match status" value="1"/>
</dbReference>
<dbReference type="PANTHER" id="PTHR42760">
    <property type="entry name" value="SHORT-CHAIN DEHYDROGENASES/REDUCTASES FAMILY MEMBER"/>
    <property type="match status" value="1"/>
</dbReference>